<comment type="function">
    <text evidence="8">F(1)F(0) ATP synthase produces ATP from ADP in the presence of a proton or sodium gradient. F-type ATPases consist of two structural domains, F(1) containing the extramembraneous catalytic core and F(0) containing the membrane proton channel, linked together by a central stalk and a peripheral stalk. During catalysis, ATP synthesis in the catalytic domain of F(1) is coupled via a rotary mechanism of the central stalk subunits to proton translocation.</text>
</comment>
<dbReference type="Pfam" id="PF00213">
    <property type="entry name" value="OSCP"/>
    <property type="match status" value="1"/>
</dbReference>
<dbReference type="OrthoDB" id="9802471at2"/>
<keyword evidence="2 8" id="KW-0813">Transport</keyword>
<keyword evidence="4 8" id="KW-0406">Ion transport</keyword>
<evidence type="ECO:0000256" key="6">
    <source>
        <dbReference type="ARBA" id="ARBA00023196"/>
    </source>
</evidence>
<dbReference type="GO" id="GO:0005886">
    <property type="term" value="C:plasma membrane"/>
    <property type="evidence" value="ECO:0007669"/>
    <property type="project" value="UniProtKB-SubCell"/>
</dbReference>
<evidence type="ECO:0000313" key="11">
    <source>
        <dbReference type="Proteomes" id="UP000199006"/>
    </source>
</evidence>
<dbReference type="InterPro" id="IPR026015">
    <property type="entry name" value="ATP_synth_OSCP/delta_N_sf"/>
</dbReference>
<evidence type="ECO:0000313" key="10">
    <source>
        <dbReference type="EMBL" id="SFL17805.1"/>
    </source>
</evidence>
<comment type="subcellular location">
    <subcellularLocation>
        <location evidence="8">Cell membrane</location>
        <topology evidence="8">Peripheral membrane protein</topology>
    </subcellularLocation>
    <subcellularLocation>
        <location evidence="1">Membrane</location>
    </subcellularLocation>
</comment>
<dbReference type="PRINTS" id="PR00125">
    <property type="entry name" value="ATPASEDELTA"/>
</dbReference>
<dbReference type="STRING" id="29563.SAMN02983006_00381"/>
<feature type="coiled-coil region" evidence="9">
    <location>
        <begin position="115"/>
        <end position="142"/>
    </location>
</feature>
<keyword evidence="3 8" id="KW-0375">Hydrogen ion transport</keyword>
<dbReference type="GO" id="GO:0045259">
    <property type="term" value="C:proton-transporting ATP synthase complex"/>
    <property type="evidence" value="ECO:0007669"/>
    <property type="project" value="UniProtKB-KW"/>
</dbReference>
<dbReference type="AlphaFoldDB" id="A0A1I4FIM2"/>
<evidence type="ECO:0000256" key="9">
    <source>
        <dbReference type="SAM" id="Coils"/>
    </source>
</evidence>
<organism evidence="10 11">
    <name type="scientific">Halanaerobium salsuginis</name>
    <dbReference type="NCBI Taxonomy" id="29563"/>
    <lineage>
        <taxon>Bacteria</taxon>
        <taxon>Bacillati</taxon>
        <taxon>Bacillota</taxon>
        <taxon>Clostridia</taxon>
        <taxon>Halanaerobiales</taxon>
        <taxon>Halanaerobiaceae</taxon>
        <taxon>Halanaerobium</taxon>
    </lineage>
</organism>
<keyword evidence="5 8" id="KW-0472">Membrane</keyword>
<proteinExistence type="inferred from homology"/>
<dbReference type="RefSeq" id="WP_089858781.1">
    <property type="nucleotide sequence ID" value="NZ_FOTI01000003.1"/>
</dbReference>
<keyword evidence="7 8" id="KW-0066">ATP synthesis</keyword>
<gene>
    <name evidence="8" type="primary">atpH</name>
    <name evidence="10" type="ORF">SAMN02983006_00381</name>
</gene>
<dbReference type="PROSITE" id="PS00389">
    <property type="entry name" value="ATPASE_DELTA"/>
    <property type="match status" value="1"/>
</dbReference>
<keyword evidence="11" id="KW-1185">Reference proteome</keyword>
<evidence type="ECO:0000256" key="5">
    <source>
        <dbReference type="ARBA" id="ARBA00023136"/>
    </source>
</evidence>
<dbReference type="NCBIfam" id="TIGR01145">
    <property type="entry name" value="ATP_synt_delta"/>
    <property type="match status" value="1"/>
</dbReference>
<dbReference type="GO" id="GO:0046933">
    <property type="term" value="F:proton-transporting ATP synthase activity, rotational mechanism"/>
    <property type="evidence" value="ECO:0007669"/>
    <property type="project" value="UniProtKB-UniRule"/>
</dbReference>
<evidence type="ECO:0000256" key="3">
    <source>
        <dbReference type="ARBA" id="ARBA00022781"/>
    </source>
</evidence>
<evidence type="ECO:0000256" key="7">
    <source>
        <dbReference type="ARBA" id="ARBA00023310"/>
    </source>
</evidence>
<evidence type="ECO:0000256" key="2">
    <source>
        <dbReference type="ARBA" id="ARBA00022448"/>
    </source>
</evidence>
<dbReference type="Gene3D" id="1.10.520.20">
    <property type="entry name" value="N-terminal domain of the delta subunit of the F1F0-ATP synthase"/>
    <property type="match status" value="1"/>
</dbReference>
<evidence type="ECO:0000256" key="1">
    <source>
        <dbReference type="ARBA" id="ARBA00004370"/>
    </source>
</evidence>
<dbReference type="InterPro" id="IPR020781">
    <property type="entry name" value="ATPase_OSCP/d_CS"/>
</dbReference>
<dbReference type="PANTHER" id="PTHR11910">
    <property type="entry name" value="ATP SYNTHASE DELTA CHAIN"/>
    <property type="match status" value="1"/>
</dbReference>
<dbReference type="Proteomes" id="UP000199006">
    <property type="component" value="Unassembled WGS sequence"/>
</dbReference>
<name>A0A1I4FIM2_9FIRM</name>
<dbReference type="EMBL" id="FOTI01000003">
    <property type="protein sequence ID" value="SFL17805.1"/>
    <property type="molecule type" value="Genomic_DNA"/>
</dbReference>
<dbReference type="SUPFAM" id="SSF47928">
    <property type="entry name" value="N-terminal domain of the delta subunit of the F1F0-ATP synthase"/>
    <property type="match status" value="1"/>
</dbReference>
<keyword evidence="9" id="KW-0175">Coiled coil</keyword>
<reference evidence="10 11" key="1">
    <citation type="submission" date="2016-10" db="EMBL/GenBank/DDBJ databases">
        <authorList>
            <person name="de Groot N.N."/>
        </authorList>
    </citation>
    <scope>NUCLEOTIDE SEQUENCE [LARGE SCALE GENOMIC DNA]</scope>
    <source>
        <strain evidence="10 11">ATCC 51327</strain>
    </source>
</reference>
<comment type="similarity">
    <text evidence="8">Belongs to the ATPase delta chain family.</text>
</comment>
<evidence type="ECO:0000256" key="8">
    <source>
        <dbReference type="HAMAP-Rule" id="MF_01416"/>
    </source>
</evidence>
<comment type="function">
    <text evidence="8">This protein is part of the stalk that links CF(0) to CF(1). It either transmits conformational changes from CF(0) to CF(1) or is implicated in proton conduction.</text>
</comment>
<protein>
    <recommendedName>
        <fullName evidence="8">ATP synthase subunit delta</fullName>
    </recommendedName>
    <alternativeName>
        <fullName evidence="8">ATP synthase F(1) sector subunit delta</fullName>
    </alternativeName>
    <alternativeName>
        <fullName evidence="8">F-type ATPase subunit delta</fullName>
        <shortName evidence="8">F-ATPase subunit delta</shortName>
    </alternativeName>
</protein>
<evidence type="ECO:0000256" key="4">
    <source>
        <dbReference type="ARBA" id="ARBA00023065"/>
    </source>
</evidence>
<dbReference type="InterPro" id="IPR000711">
    <property type="entry name" value="ATPase_OSCP/dsu"/>
</dbReference>
<keyword evidence="8" id="KW-1003">Cell membrane</keyword>
<accession>A0A1I4FIM2</accession>
<keyword evidence="6 8" id="KW-0139">CF(1)</keyword>
<sequence length="186" mass="21804">MRNEVASKYSRALFDLGKEKDNLPVLRDSLLEFWQLVVENEDLNQVLFHQRIMPEDKKRIIEKIFSDELETDILHFLYILIDKRREYFLESIIDEFNNLVDQEEDILHVEVTSAIELDEQTIDKLKAKLDQLLKYNIQLTNKVDQEIIGGLVLKVEDYIIDGSLRNGLYSLQQQLKAIPVSKLGVN</sequence>
<dbReference type="HAMAP" id="MF_01416">
    <property type="entry name" value="ATP_synth_delta_bact"/>
    <property type="match status" value="1"/>
</dbReference>